<dbReference type="InterPro" id="IPR021842">
    <property type="entry name" value="DUF3435"/>
</dbReference>
<keyword evidence="3" id="KW-1185">Reference proteome</keyword>
<protein>
    <submittedName>
        <fullName evidence="2">Uncharacterized protein</fullName>
    </submittedName>
</protein>
<dbReference type="Pfam" id="PF11917">
    <property type="entry name" value="DUF3435"/>
    <property type="match status" value="1"/>
</dbReference>
<comment type="caution">
    <text evidence="2">The sequence shown here is derived from an EMBL/GenBank/DDBJ whole genome shotgun (WGS) entry which is preliminary data.</text>
</comment>
<reference evidence="2" key="1">
    <citation type="journal article" date="2023" name="Mol. Phylogenet. Evol.">
        <title>Genome-scale phylogeny and comparative genomics of the fungal order Sordariales.</title>
        <authorList>
            <person name="Hensen N."/>
            <person name="Bonometti L."/>
            <person name="Westerberg I."/>
            <person name="Brannstrom I.O."/>
            <person name="Guillou S."/>
            <person name="Cros-Aarteil S."/>
            <person name="Calhoun S."/>
            <person name="Haridas S."/>
            <person name="Kuo A."/>
            <person name="Mondo S."/>
            <person name="Pangilinan J."/>
            <person name="Riley R."/>
            <person name="LaButti K."/>
            <person name="Andreopoulos B."/>
            <person name="Lipzen A."/>
            <person name="Chen C."/>
            <person name="Yan M."/>
            <person name="Daum C."/>
            <person name="Ng V."/>
            <person name="Clum A."/>
            <person name="Steindorff A."/>
            <person name="Ohm R.A."/>
            <person name="Martin F."/>
            <person name="Silar P."/>
            <person name="Natvig D.O."/>
            <person name="Lalanne C."/>
            <person name="Gautier V."/>
            <person name="Ament-Velasquez S.L."/>
            <person name="Kruys A."/>
            <person name="Hutchinson M.I."/>
            <person name="Powell A.J."/>
            <person name="Barry K."/>
            <person name="Miller A.N."/>
            <person name="Grigoriev I.V."/>
            <person name="Debuchy R."/>
            <person name="Gladieux P."/>
            <person name="Hiltunen Thoren M."/>
            <person name="Johannesson H."/>
        </authorList>
    </citation>
    <scope>NUCLEOTIDE SEQUENCE</scope>
    <source>
        <strain evidence="2">PSN293</strain>
    </source>
</reference>
<evidence type="ECO:0000313" key="2">
    <source>
        <dbReference type="EMBL" id="KAK4207265.1"/>
    </source>
</evidence>
<dbReference type="EMBL" id="MU858307">
    <property type="protein sequence ID" value="KAK4207265.1"/>
    <property type="molecule type" value="Genomic_DNA"/>
</dbReference>
<feature type="region of interest" description="Disordered" evidence="1">
    <location>
        <begin position="1"/>
        <end position="41"/>
    </location>
</feature>
<evidence type="ECO:0000256" key="1">
    <source>
        <dbReference type="SAM" id="MobiDB-lite"/>
    </source>
</evidence>
<dbReference type="PANTHER" id="PTHR37535">
    <property type="entry name" value="FLUG DOMAIN PROTEIN"/>
    <property type="match status" value="1"/>
</dbReference>
<name>A0AAN7B3W7_9PEZI</name>
<accession>A0AAN7B3W7</accession>
<dbReference type="PANTHER" id="PTHR37535:SF4">
    <property type="entry name" value="FLUG DOMAIN-CONTAINING PROTEIN"/>
    <property type="match status" value="1"/>
</dbReference>
<organism evidence="2 3">
    <name type="scientific">Rhypophila decipiens</name>
    <dbReference type="NCBI Taxonomy" id="261697"/>
    <lineage>
        <taxon>Eukaryota</taxon>
        <taxon>Fungi</taxon>
        <taxon>Dikarya</taxon>
        <taxon>Ascomycota</taxon>
        <taxon>Pezizomycotina</taxon>
        <taxon>Sordariomycetes</taxon>
        <taxon>Sordariomycetidae</taxon>
        <taxon>Sordariales</taxon>
        <taxon>Naviculisporaceae</taxon>
        <taxon>Rhypophila</taxon>
    </lineage>
</organism>
<gene>
    <name evidence="2" type="ORF">QBC37DRAFT_487614</name>
</gene>
<dbReference type="Proteomes" id="UP001301769">
    <property type="component" value="Unassembled WGS sequence"/>
</dbReference>
<evidence type="ECO:0000313" key="3">
    <source>
        <dbReference type="Proteomes" id="UP001301769"/>
    </source>
</evidence>
<dbReference type="AlphaFoldDB" id="A0AAN7B3W7"/>
<proteinExistence type="predicted"/>
<sequence>MAIHPPKQHAQQSPYYYQKQRQRHAEDGAPKRNHAPKTKENMSVVTNRWKRKRSTVLEYKRVFFMIYRKSMNCDFDREAASEIHDLVLNVDDIYVILHHHWVHDRSKFPDEHQRIQLGLMIQIQSYTATRPRVLAYVPINKERIEAHYIGQNKEVDLSAEWNPEEDDFRTVSYRDIKLFFLPNPGAPKDLLVMEITLRYTKGWNQRPIPKTFILYEVGDLMFDATILMVALAILDQAFKAEVSSVEDIYKIRVTSPRHSLEFDWKEDVLDIPAFRQPESSSGNVGTSPTQPIRYHTYLGYLQRLGILSGFMQILTCYMIRHGSGEAVEAIGTQGQLQQVMNHKDADIYQAYINQKVQCDTVAAFIGRPSKKALISAATHMSRYVDPRAPTKAGQQELEQARANYGILQLIELRDMLYREVCLESGNMRQAKKDGTELYGMYANVAAKVTSMNMLIRKVAKKNMRQKVFEEINTIEINQ</sequence>
<reference evidence="2" key="2">
    <citation type="submission" date="2023-05" db="EMBL/GenBank/DDBJ databases">
        <authorList>
            <consortium name="Lawrence Berkeley National Laboratory"/>
            <person name="Steindorff A."/>
            <person name="Hensen N."/>
            <person name="Bonometti L."/>
            <person name="Westerberg I."/>
            <person name="Brannstrom I.O."/>
            <person name="Guillou S."/>
            <person name="Cros-Aarteil S."/>
            <person name="Calhoun S."/>
            <person name="Haridas S."/>
            <person name="Kuo A."/>
            <person name="Mondo S."/>
            <person name="Pangilinan J."/>
            <person name="Riley R."/>
            <person name="Labutti K."/>
            <person name="Andreopoulos B."/>
            <person name="Lipzen A."/>
            <person name="Chen C."/>
            <person name="Yanf M."/>
            <person name="Daum C."/>
            <person name="Ng V."/>
            <person name="Clum A."/>
            <person name="Ohm R."/>
            <person name="Martin F."/>
            <person name="Silar P."/>
            <person name="Natvig D."/>
            <person name="Lalanne C."/>
            <person name="Gautier V."/>
            <person name="Ament-Velasquez S.L."/>
            <person name="Kruys A."/>
            <person name="Hutchinson M.I."/>
            <person name="Powell A.J."/>
            <person name="Barry K."/>
            <person name="Miller A.N."/>
            <person name="Grigoriev I.V."/>
            <person name="Debuchy R."/>
            <person name="Gladieux P."/>
            <person name="Thoren M.H."/>
            <person name="Johannesson H."/>
        </authorList>
    </citation>
    <scope>NUCLEOTIDE SEQUENCE</scope>
    <source>
        <strain evidence="2">PSN293</strain>
    </source>
</reference>